<reference evidence="2" key="1">
    <citation type="journal article" date="2020" name="Nat. Commun.">
        <title>Genome assembly of wild tea tree DASZ reveals pedigree and selection history of tea varieties.</title>
        <authorList>
            <person name="Zhang W."/>
            <person name="Zhang Y."/>
            <person name="Qiu H."/>
            <person name="Guo Y."/>
            <person name="Wan H."/>
            <person name="Zhang X."/>
            <person name="Scossa F."/>
            <person name="Alseekh S."/>
            <person name="Zhang Q."/>
            <person name="Wang P."/>
            <person name="Xu L."/>
            <person name="Schmidt M.H."/>
            <person name="Jia X."/>
            <person name="Li D."/>
            <person name="Zhu A."/>
            <person name="Guo F."/>
            <person name="Chen W."/>
            <person name="Ni D."/>
            <person name="Usadel B."/>
            <person name="Fernie A.R."/>
            <person name="Wen W."/>
        </authorList>
    </citation>
    <scope>NUCLEOTIDE SEQUENCE [LARGE SCALE GENOMIC DNA]</scope>
    <source>
        <strain evidence="2">cv. G240</strain>
    </source>
</reference>
<gene>
    <name evidence="1" type="ORF">HYC85_026588</name>
</gene>
<protein>
    <submittedName>
        <fullName evidence="1">Uncharacterized protein</fullName>
    </submittedName>
</protein>
<name>A0A7J7G422_CAMSI</name>
<reference evidence="1 2" key="2">
    <citation type="submission" date="2020-07" db="EMBL/GenBank/DDBJ databases">
        <title>Genome assembly of wild tea tree DASZ reveals pedigree and selection history of tea varieties.</title>
        <authorList>
            <person name="Zhang W."/>
        </authorList>
    </citation>
    <scope>NUCLEOTIDE SEQUENCE [LARGE SCALE GENOMIC DNA]</scope>
    <source>
        <strain evidence="2">cv. G240</strain>
        <tissue evidence="1">Leaf</tissue>
    </source>
</reference>
<accession>A0A7J7G422</accession>
<evidence type="ECO:0000313" key="1">
    <source>
        <dbReference type="EMBL" id="KAF5935459.1"/>
    </source>
</evidence>
<comment type="caution">
    <text evidence="1">The sequence shown here is derived from an EMBL/GenBank/DDBJ whole genome shotgun (WGS) entry which is preliminary data.</text>
</comment>
<evidence type="ECO:0000313" key="2">
    <source>
        <dbReference type="Proteomes" id="UP000593564"/>
    </source>
</evidence>
<dbReference type="AlphaFoldDB" id="A0A7J7G422"/>
<dbReference type="EMBL" id="JACBKZ010000013">
    <property type="protein sequence ID" value="KAF5935459.1"/>
    <property type="molecule type" value="Genomic_DNA"/>
</dbReference>
<sequence length="54" mass="6605">MSHYYVYLNISVGVYHFTDEYNISVMSHATCLYLKYMNDNYIDTSNDKDKRRRR</sequence>
<organism evidence="1 2">
    <name type="scientific">Camellia sinensis</name>
    <name type="common">Tea plant</name>
    <name type="synonym">Thea sinensis</name>
    <dbReference type="NCBI Taxonomy" id="4442"/>
    <lineage>
        <taxon>Eukaryota</taxon>
        <taxon>Viridiplantae</taxon>
        <taxon>Streptophyta</taxon>
        <taxon>Embryophyta</taxon>
        <taxon>Tracheophyta</taxon>
        <taxon>Spermatophyta</taxon>
        <taxon>Magnoliopsida</taxon>
        <taxon>eudicotyledons</taxon>
        <taxon>Gunneridae</taxon>
        <taxon>Pentapetalae</taxon>
        <taxon>asterids</taxon>
        <taxon>Ericales</taxon>
        <taxon>Theaceae</taxon>
        <taxon>Camellia</taxon>
    </lineage>
</organism>
<dbReference type="Proteomes" id="UP000593564">
    <property type="component" value="Unassembled WGS sequence"/>
</dbReference>
<keyword evidence="2" id="KW-1185">Reference proteome</keyword>
<proteinExistence type="predicted"/>